<sequence length="274" mass="30540">MKIFLSLFAALLSLNQVSALVAQSREVVHRDAENTACDDPSTAIPLFEGYSPSGFDHFYTINAAEMENAVHNLGYTFDGDAAYVFESRRSDAATIPLYRMFNSIAVNHFYTTSASERDNAIINLGYTDEGTAAFVYSSSICDSIPLYRLYSPRATDDFYTTSASERDIAVKRLGYNYEGIAAYDIQSRNSDSLSHFVTVCYRLTYEPAMPPDSHRLSCTMPLALAHHPNIGINAWPGRTMGECVPLLPRFSHLPTRGRSRENELTVYICEFVGV</sequence>
<dbReference type="InterPro" id="IPR043708">
    <property type="entry name" value="DUF5648"/>
</dbReference>
<feature type="domain" description="DUF5648" evidence="2">
    <location>
        <begin position="46"/>
        <end position="183"/>
    </location>
</feature>
<name>A0A4S4M700_9AGAM</name>
<dbReference type="OrthoDB" id="9971254at2759"/>
<dbReference type="Proteomes" id="UP000310158">
    <property type="component" value="Unassembled WGS sequence"/>
</dbReference>
<accession>A0A4S4M700</accession>
<organism evidence="3 4">
    <name type="scientific">Bondarzewia mesenterica</name>
    <dbReference type="NCBI Taxonomy" id="1095465"/>
    <lineage>
        <taxon>Eukaryota</taxon>
        <taxon>Fungi</taxon>
        <taxon>Dikarya</taxon>
        <taxon>Basidiomycota</taxon>
        <taxon>Agaricomycotina</taxon>
        <taxon>Agaricomycetes</taxon>
        <taxon>Russulales</taxon>
        <taxon>Bondarzewiaceae</taxon>
        <taxon>Bondarzewia</taxon>
    </lineage>
</organism>
<evidence type="ECO:0000259" key="2">
    <source>
        <dbReference type="Pfam" id="PF18885"/>
    </source>
</evidence>
<dbReference type="EMBL" id="SGPL01000020">
    <property type="protein sequence ID" value="THH20497.1"/>
    <property type="molecule type" value="Genomic_DNA"/>
</dbReference>
<evidence type="ECO:0000313" key="3">
    <source>
        <dbReference type="EMBL" id="THH20497.1"/>
    </source>
</evidence>
<dbReference type="AlphaFoldDB" id="A0A4S4M700"/>
<comment type="caution">
    <text evidence="3">The sequence shown here is derived from an EMBL/GenBank/DDBJ whole genome shotgun (WGS) entry which is preliminary data.</text>
</comment>
<gene>
    <name evidence="3" type="ORF">EW146_g871</name>
</gene>
<keyword evidence="4" id="KW-1185">Reference proteome</keyword>
<protein>
    <recommendedName>
        <fullName evidence="2">DUF5648 domain-containing protein</fullName>
    </recommendedName>
</protein>
<evidence type="ECO:0000256" key="1">
    <source>
        <dbReference type="SAM" id="SignalP"/>
    </source>
</evidence>
<proteinExistence type="predicted"/>
<dbReference type="Pfam" id="PF18885">
    <property type="entry name" value="DUF5648"/>
    <property type="match status" value="1"/>
</dbReference>
<feature type="signal peptide" evidence="1">
    <location>
        <begin position="1"/>
        <end position="19"/>
    </location>
</feature>
<reference evidence="3 4" key="1">
    <citation type="submission" date="2019-02" db="EMBL/GenBank/DDBJ databases">
        <title>Genome sequencing of the rare red list fungi Bondarzewia mesenterica.</title>
        <authorList>
            <person name="Buettner E."/>
            <person name="Kellner H."/>
        </authorList>
    </citation>
    <scope>NUCLEOTIDE SEQUENCE [LARGE SCALE GENOMIC DNA]</scope>
    <source>
        <strain evidence="3 4">DSM 108281</strain>
    </source>
</reference>
<keyword evidence="1" id="KW-0732">Signal</keyword>
<evidence type="ECO:0000313" key="4">
    <source>
        <dbReference type="Proteomes" id="UP000310158"/>
    </source>
</evidence>
<feature type="chain" id="PRO_5020209264" description="DUF5648 domain-containing protein" evidence="1">
    <location>
        <begin position="20"/>
        <end position="274"/>
    </location>
</feature>